<protein>
    <submittedName>
        <fullName evidence="1">Uncharacterized protein</fullName>
    </submittedName>
</protein>
<name>A0ACC2DS27_DIPCM</name>
<keyword evidence="2" id="KW-1185">Reference proteome</keyword>
<dbReference type="Proteomes" id="UP001162992">
    <property type="component" value="Chromosome 5"/>
</dbReference>
<evidence type="ECO:0000313" key="1">
    <source>
        <dbReference type="EMBL" id="KAJ7557071.1"/>
    </source>
</evidence>
<reference evidence="2" key="1">
    <citation type="journal article" date="2024" name="Proc. Natl. Acad. Sci. U.S.A.">
        <title>Extraordinary preservation of gene collinearity over three hundred million years revealed in homosporous lycophytes.</title>
        <authorList>
            <person name="Li C."/>
            <person name="Wickell D."/>
            <person name="Kuo L.Y."/>
            <person name="Chen X."/>
            <person name="Nie B."/>
            <person name="Liao X."/>
            <person name="Peng D."/>
            <person name="Ji J."/>
            <person name="Jenkins J."/>
            <person name="Williams M."/>
            <person name="Shu S."/>
            <person name="Plott C."/>
            <person name="Barry K."/>
            <person name="Rajasekar S."/>
            <person name="Grimwood J."/>
            <person name="Han X."/>
            <person name="Sun S."/>
            <person name="Hou Z."/>
            <person name="He W."/>
            <person name="Dai G."/>
            <person name="Sun C."/>
            <person name="Schmutz J."/>
            <person name="Leebens-Mack J.H."/>
            <person name="Li F.W."/>
            <person name="Wang L."/>
        </authorList>
    </citation>
    <scope>NUCLEOTIDE SEQUENCE [LARGE SCALE GENOMIC DNA]</scope>
    <source>
        <strain evidence="2">cv. PW_Plant_1</strain>
    </source>
</reference>
<evidence type="ECO:0000313" key="2">
    <source>
        <dbReference type="Proteomes" id="UP001162992"/>
    </source>
</evidence>
<accession>A0ACC2DS27</accession>
<dbReference type="EMBL" id="CM055096">
    <property type="protein sequence ID" value="KAJ7557071.1"/>
    <property type="molecule type" value="Genomic_DNA"/>
</dbReference>
<gene>
    <name evidence="1" type="ORF">O6H91_05G110600</name>
</gene>
<proteinExistence type="predicted"/>
<organism evidence="1 2">
    <name type="scientific">Diphasiastrum complanatum</name>
    <name type="common">Issler's clubmoss</name>
    <name type="synonym">Lycopodium complanatum</name>
    <dbReference type="NCBI Taxonomy" id="34168"/>
    <lineage>
        <taxon>Eukaryota</taxon>
        <taxon>Viridiplantae</taxon>
        <taxon>Streptophyta</taxon>
        <taxon>Embryophyta</taxon>
        <taxon>Tracheophyta</taxon>
        <taxon>Lycopodiopsida</taxon>
        <taxon>Lycopodiales</taxon>
        <taxon>Lycopodiaceae</taxon>
        <taxon>Lycopodioideae</taxon>
        <taxon>Diphasiastrum</taxon>
    </lineage>
</organism>
<comment type="caution">
    <text evidence="1">The sequence shown here is derived from an EMBL/GenBank/DDBJ whole genome shotgun (WGS) entry which is preliminary data.</text>
</comment>
<sequence length="211" mass="24157">MDWISIGALIIAVAMPVALGFLATSISPGANTDWYRSLNKPPWTPPNWVFPLMWTILYILMGGASWLIWKEGGFKTQALPLGFYIAQLILNFLWTPLFFGLRYFGLAFVEIVLMWVAILVTIILFWPVNHAAAYMLLPYIIWVTLAASINLYVWIRNPKQGRPTYQDISRPLKDTVSHRSDVEHITSQRRRRSPLTFPFGTIVGEQWASND</sequence>